<organism evidence="2 3">
    <name type="scientific">Gossypium laxum</name>
    <dbReference type="NCBI Taxonomy" id="34288"/>
    <lineage>
        <taxon>Eukaryota</taxon>
        <taxon>Viridiplantae</taxon>
        <taxon>Streptophyta</taxon>
        <taxon>Embryophyta</taxon>
        <taxon>Tracheophyta</taxon>
        <taxon>Spermatophyta</taxon>
        <taxon>Magnoliopsida</taxon>
        <taxon>eudicotyledons</taxon>
        <taxon>Gunneridae</taxon>
        <taxon>Pentapetalae</taxon>
        <taxon>rosids</taxon>
        <taxon>malvids</taxon>
        <taxon>Malvales</taxon>
        <taxon>Malvaceae</taxon>
        <taxon>Malvoideae</taxon>
        <taxon>Gossypium</taxon>
    </lineage>
</organism>
<dbReference type="PANTHER" id="PTHR38146">
    <property type="entry name" value="30S RIBOSOMAL PROTEIN S12, CHLOROPLASTIC"/>
    <property type="match status" value="1"/>
</dbReference>
<dbReference type="EMBL" id="JABEZV010000013">
    <property type="protein sequence ID" value="MBA0727688.1"/>
    <property type="molecule type" value="Genomic_DNA"/>
</dbReference>
<gene>
    <name evidence="2" type="ORF">Golax_000656</name>
</gene>
<reference evidence="2 3" key="1">
    <citation type="journal article" date="2019" name="Genome Biol. Evol.">
        <title>Insights into the evolution of the New World diploid cottons (Gossypium, subgenus Houzingenia) based on genome sequencing.</title>
        <authorList>
            <person name="Grover C.E."/>
            <person name="Arick M.A. 2nd"/>
            <person name="Thrash A."/>
            <person name="Conover J.L."/>
            <person name="Sanders W.S."/>
            <person name="Peterson D.G."/>
            <person name="Frelichowski J.E."/>
            <person name="Scheffler J.A."/>
            <person name="Scheffler B.E."/>
            <person name="Wendel J.F."/>
        </authorList>
    </citation>
    <scope>NUCLEOTIDE SEQUENCE [LARGE SCALE GENOMIC DNA]</scope>
    <source>
        <strain evidence="2">4</strain>
        <tissue evidence="2">Leaf</tissue>
    </source>
</reference>
<evidence type="ECO:0000313" key="2">
    <source>
        <dbReference type="EMBL" id="MBA0727688.1"/>
    </source>
</evidence>
<feature type="signal peptide" evidence="1">
    <location>
        <begin position="1"/>
        <end position="23"/>
    </location>
</feature>
<accession>A0A7J9AUE3</accession>
<keyword evidence="1" id="KW-0732">Signal</keyword>
<evidence type="ECO:0000256" key="1">
    <source>
        <dbReference type="SAM" id="SignalP"/>
    </source>
</evidence>
<dbReference type="PANTHER" id="PTHR38146:SF9">
    <property type="entry name" value="UNKNOW PROTEIN"/>
    <property type="match status" value="1"/>
</dbReference>
<name>A0A7J9AUE3_9ROSI</name>
<feature type="chain" id="PRO_5029494822" evidence="1">
    <location>
        <begin position="24"/>
        <end position="217"/>
    </location>
</feature>
<sequence>MLSLTLPLPAWFLLHDILITCLALNVSADSIRCHNRGIVLGPPHPIFLVLMELPMFTVPTDLLYSIFTVSMDLSLFYVYCPNGLISMDAIESFFYGLTSIRHLEVLSYDAIESFIHCLTHHILLTKPSTDTLRIIIPENACILCITTTAGTELASVDSPDTVIPSSPRKEVHDLWAFYLHAALLCQAFADCEKFPIAPSHRSLGRVSIPVWLIILSD</sequence>
<dbReference type="AlphaFoldDB" id="A0A7J9AUE3"/>
<keyword evidence="3" id="KW-1185">Reference proteome</keyword>
<dbReference type="Proteomes" id="UP000593574">
    <property type="component" value="Unassembled WGS sequence"/>
</dbReference>
<proteinExistence type="predicted"/>
<evidence type="ECO:0000313" key="3">
    <source>
        <dbReference type="Proteomes" id="UP000593574"/>
    </source>
</evidence>
<comment type="caution">
    <text evidence="2">The sequence shown here is derived from an EMBL/GenBank/DDBJ whole genome shotgun (WGS) entry which is preliminary data.</text>
</comment>
<protein>
    <submittedName>
        <fullName evidence="2">Uncharacterized protein</fullName>
    </submittedName>
</protein>